<dbReference type="Proteomes" id="UP001266305">
    <property type="component" value="Unassembled WGS sequence"/>
</dbReference>
<accession>A0ABQ9UCS7</accession>
<proteinExistence type="predicted"/>
<evidence type="ECO:0000313" key="2">
    <source>
        <dbReference type="Proteomes" id="UP001266305"/>
    </source>
</evidence>
<keyword evidence="2" id="KW-1185">Reference proteome</keyword>
<protein>
    <submittedName>
        <fullName evidence="1">Uncharacterized protein</fullName>
    </submittedName>
</protein>
<feature type="non-terminal residue" evidence="1">
    <location>
        <position position="1"/>
    </location>
</feature>
<organism evidence="1 2">
    <name type="scientific">Saguinus oedipus</name>
    <name type="common">Cotton-top tamarin</name>
    <name type="synonym">Oedipomidas oedipus</name>
    <dbReference type="NCBI Taxonomy" id="9490"/>
    <lineage>
        <taxon>Eukaryota</taxon>
        <taxon>Metazoa</taxon>
        <taxon>Chordata</taxon>
        <taxon>Craniata</taxon>
        <taxon>Vertebrata</taxon>
        <taxon>Euteleostomi</taxon>
        <taxon>Mammalia</taxon>
        <taxon>Eutheria</taxon>
        <taxon>Euarchontoglires</taxon>
        <taxon>Primates</taxon>
        <taxon>Haplorrhini</taxon>
        <taxon>Platyrrhini</taxon>
        <taxon>Cebidae</taxon>
        <taxon>Callitrichinae</taxon>
        <taxon>Saguinus</taxon>
    </lineage>
</organism>
<evidence type="ECO:0000313" key="1">
    <source>
        <dbReference type="EMBL" id="KAK2094864.1"/>
    </source>
</evidence>
<comment type="caution">
    <text evidence="1">The sequence shown here is derived from an EMBL/GenBank/DDBJ whole genome shotgun (WGS) entry which is preliminary data.</text>
</comment>
<name>A0ABQ9UCS7_SAGOE</name>
<feature type="non-terminal residue" evidence="1">
    <location>
        <position position="62"/>
    </location>
</feature>
<reference evidence="1 2" key="1">
    <citation type="submission" date="2023-05" db="EMBL/GenBank/DDBJ databases">
        <title>B98-5 Cell Line De Novo Hybrid Assembly: An Optical Mapping Approach.</title>
        <authorList>
            <person name="Kananen K."/>
            <person name="Auerbach J.A."/>
            <person name="Kautto E."/>
            <person name="Blachly J.S."/>
        </authorList>
    </citation>
    <scope>NUCLEOTIDE SEQUENCE [LARGE SCALE GENOMIC DNA]</scope>
    <source>
        <strain evidence="1">B95-8</strain>
        <tissue evidence="1">Cell line</tissue>
    </source>
</reference>
<dbReference type="EMBL" id="JASSZA010000013">
    <property type="protein sequence ID" value="KAK2094864.1"/>
    <property type="molecule type" value="Genomic_DNA"/>
</dbReference>
<sequence>LSELNLPLDSGGINTFLVTAAFGHFSVNGRLCCKLNCLLVKPKRGYLTEWSSTFAFNLQIKT</sequence>
<gene>
    <name evidence="1" type="ORF">P7K49_026280</name>
</gene>